<reference evidence="2 3" key="1">
    <citation type="submission" date="2024-02" db="EMBL/GenBank/DDBJ databases">
        <authorList>
            <person name="Daric V."/>
            <person name="Darras S."/>
        </authorList>
    </citation>
    <scope>NUCLEOTIDE SEQUENCE [LARGE SCALE GENOMIC DNA]</scope>
</reference>
<comment type="caution">
    <text evidence="2">The sequence shown here is derived from an EMBL/GenBank/DDBJ whole genome shotgun (WGS) entry which is preliminary data.</text>
</comment>
<protein>
    <submittedName>
        <fullName evidence="2">Uncharacterized protein</fullName>
    </submittedName>
</protein>
<evidence type="ECO:0000313" key="3">
    <source>
        <dbReference type="Proteomes" id="UP001642483"/>
    </source>
</evidence>
<sequence>MFTISIDCLMNVTPESIKPFTKAAPRKRKSDINRKRTRILTDTPEKQELMSQSDSDEAPPPLLSDEKDCSDRSTTDD</sequence>
<accession>A0ABP0F916</accession>
<dbReference type="EMBL" id="CAWYQH010000024">
    <property type="protein sequence ID" value="CAK8676197.1"/>
    <property type="molecule type" value="Genomic_DNA"/>
</dbReference>
<gene>
    <name evidence="2" type="ORF">CVLEPA_LOCUS5675</name>
</gene>
<name>A0ABP0F916_CLALP</name>
<proteinExistence type="predicted"/>
<keyword evidence="3" id="KW-1185">Reference proteome</keyword>
<feature type="region of interest" description="Disordered" evidence="1">
    <location>
        <begin position="20"/>
        <end position="77"/>
    </location>
</feature>
<evidence type="ECO:0000313" key="2">
    <source>
        <dbReference type="EMBL" id="CAK8676197.1"/>
    </source>
</evidence>
<feature type="compositionally biased region" description="Basic and acidic residues" evidence="1">
    <location>
        <begin position="64"/>
        <end position="77"/>
    </location>
</feature>
<organism evidence="2 3">
    <name type="scientific">Clavelina lepadiformis</name>
    <name type="common">Light-bulb sea squirt</name>
    <name type="synonym">Ascidia lepadiformis</name>
    <dbReference type="NCBI Taxonomy" id="159417"/>
    <lineage>
        <taxon>Eukaryota</taxon>
        <taxon>Metazoa</taxon>
        <taxon>Chordata</taxon>
        <taxon>Tunicata</taxon>
        <taxon>Ascidiacea</taxon>
        <taxon>Aplousobranchia</taxon>
        <taxon>Clavelinidae</taxon>
        <taxon>Clavelina</taxon>
    </lineage>
</organism>
<dbReference type="Proteomes" id="UP001642483">
    <property type="component" value="Unassembled WGS sequence"/>
</dbReference>
<evidence type="ECO:0000256" key="1">
    <source>
        <dbReference type="SAM" id="MobiDB-lite"/>
    </source>
</evidence>